<name>A0A8K0CGZ4_IGNLU</name>
<evidence type="ECO:0000256" key="4">
    <source>
        <dbReference type="ARBA" id="ARBA00022547"/>
    </source>
</evidence>
<evidence type="ECO:0000313" key="11">
    <source>
        <dbReference type="EMBL" id="KAF2885062.1"/>
    </source>
</evidence>
<comment type="caution">
    <text evidence="11">The sequence shown here is derived from an EMBL/GenBank/DDBJ whole genome shotgun (WGS) entry which is preliminary data.</text>
</comment>
<dbReference type="GO" id="GO:0045259">
    <property type="term" value="C:proton-transporting ATP synthase complex"/>
    <property type="evidence" value="ECO:0007669"/>
    <property type="project" value="UniProtKB-UniRule"/>
</dbReference>
<dbReference type="EMBL" id="VTPC01090040">
    <property type="protein sequence ID" value="KAF2885062.1"/>
    <property type="molecule type" value="Genomic_DNA"/>
</dbReference>
<keyword evidence="5 10" id="KW-0375">Hydrogen ion transport</keyword>
<dbReference type="AlphaFoldDB" id="A0A8K0CGZ4"/>
<evidence type="ECO:0000256" key="3">
    <source>
        <dbReference type="ARBA" id="ARBA00022448"/>
    </source>
</evidence>
<keyword evidence="8 10" id="KW-0472">Membrane</keyword>
<evidence type="ECO:0000256" key="10">
    <source>
        <dbReference type="PIRNR" id="PIRNR017835"/>
    </source>
</evidence>
<keyword evidence="4 10" id="KW-0138">CF(0)</keyword>
<dbReference type="GO" id="GO:0015078">
    <property type="term" value="F:proton transmembrane transporter activity"/>
    <property type="evidence" value="ECO:0007669"/>
    <property type="project" value="UniProtKB-UniRule"/>
</dbReference>
<reference evidence="11" key="1">
    <citation type="submission" date="2019-08" db="EMBL/GenBank/DDBJ databases">
        <title>The genome of the North American firefly Photinus pyralis.</title>
        <authorList>
            <consortium name="Photinus pyralis genome working group"/>
            <person name="Fallon T.R."/>
            <person name="Sander Lower S.E."/>
            <person name="Weng J.-K."/>
        </authorList>
    </citation>
    <scope>NUCLEOTIDE SEQUENCE</scope>
    <source>
        <strain evidence="11">TRF0915ILg1</strain>
        <tissue evidence="11">Whole body</tissue>
    </source>
</reference>
<dbReference type="GO" id="GO:0031966">
    <property type="term" value="C:mitochondrial membrane"/>
    <property type="evidence" value="ECO:0007669"/>
    <property type="project" value="UniProtKB-SubCell"/>
</dbReference>
<dbReference type="GO" id="GO:0015986">
    <property type="term" value="P:proton motive force-driven ATP synthesis"/>
    <property type="evidence" value="ECO:0007669"/>
    <property type="project" value="UniProtKB-UniRule"/>
</dbReference>
<evidence type="ECO:0000256" key="1">
    <source>
        <dbReference type="ARBA" id="ARBA00004325"/>
    </source>
</evidence>
<evidence type="ECO:0000256" key="9">
    <source>
        <dbReference type="ARBA" id="ARBA00023310"/>
    </source>
</evidence>
<dbReference type="PANTHER" id="PTHR12386">
    <property type="entry name" value="ATP SYNTHASE SUBUNIT"/>
    <property type="match status" value="1"/>
</dbReference>
<evidence type="ECO:0000256" key="6">
    <source>
        <dbReference type="ARBA" id="ARBA00023065"/>
    </source>
</evidence>
<evidence type="ECO:0000256" key="8">
    <source>
        <dbReference type="ARBA" id="ARBA00023136"/>
    </source>
</evidence>
<dbReference type="Proteomes" id="UP000801492">
    <property type="component" value="Unassembled WGS sequence"/>
</dbReference>
<evidence type="ECO:0000313" key="12">
    <source>
        <dbReference type="Proteomes" id="UP000801492"/>
    </source>
</evidence>
<dbReference type="InterPro" id="IPR016702">
    <property type="entry name" value="ATP5MG_metazoa"/>
</dbReference>
<evidence type="ECO:0000256" key="7">
    <source>
        <dbReference type="ARBA" id="ARBA00023128"/>
    </source>
</evidence>
<keyword evidence="7 10" id="KW-0496">Mitochondrion</keyword>
<keyword evidence="9 10" id="KW-0066">ATP synthesis</keyword>
<evidence type="ECO:0000256" key="2">
    <source>
        <dbReference type="ARBA" id="ARBA00005699"/>
    </source>
</evidence>
<sequence>MSKLASQGPVLVKKLLAEAQPKFQTFLKYAKVELIPPSPADIPQIRAGIGKIITGARTGAWKQTPVREAWLNTLVTVEVICWFFVGECIGKRHIVGYKV</sequence>
<protein>
    <recommendedName>
        <fullName evidence="10">ATP synthase subunit g</fullName>
        <shortName evidence="10">ATPase subunit g</shortName>
    </recommendedName>
</protein>
<evidence type="ECO:0000256" key="5">
    <source>
        <dbReference type="ARBA" id="ARBA00022781"/>
    </source>
</evidence>
<dbReference type="InterPro" id="IPR006808">
    <property type="entry name" value="ATP_synth_F0_gsu_mt"/>
</dbReference>
<dbReference type="Pfam" id="PF04718">
    <property type="entry name" value="ATP-synt_G"/>
    <property type="match status" value="1"/>
</dbReference>
<comment type="subcellular location">
    <subcellularLocation>
        <location evidence="1">Mitochondrion membrane</location>
    </subcellularLocation>
</comment>
<dbReference type="OrthoDB" id="437at2759"/>
<dbReference type="PIRSF" id="PIRSF017835">
    <property type="entry name" value="ATP-synth_g_mitoch_animal"/>
    <property type="match status" value="1"/>
</dbReference>
<comment type="similarity">
    <text evidence="2 10">Belongs to the ATPase g subunit family.</text>
</comment>
<proteinExistence type="inferred from homology"/>
<keyword evidence="3 10" id="KW-0813">Transport</keyword>
<gene>
    <name evidence="11" type="ORF">ILUMI_21117</name>
</gene>
<organism evidence="11 12">
    <name type="scientific">Ignelater luminosus</name>
    <name type="common">Cucubano</name>
    <name type="synonym">Pyrophorus luminosus</name>
    <dbReference type="NCBI Taxonomy" id="2038154"/>
    <lineage>
        <taxon>Eukaryota</taxon>
        <taxon>Metazoa</taxon>
        <taxon>Ecdysozoa</taxon>
        <taxon>Arthropoda</taxon>
        <taxon>Hexapoda</taxon>
        <taxon>Insecta</taxon>
        <taxon>Pterygota</taxon>
        <taxon>Neoptera</taxon>
        <taxon>Endopterygota</taxon>
        <taxon>Coleoptera</taxon>
        <taxon>Polyphaga</taxon>
        <taxon>Elateriformia</taxon>
        <taxon>Elateroidea</taxon>
        <taxon>Elateridae</taxon>
        <taxon>Agrypninae</taxon>
        <taxon>Pyrophorini</taxon>
        <taxon>Ignelater</taxon>
    </lineage>
</organism>
<keyword evidence="6 10" id="KW-0406">Ion transport</keyword>
<accession>A0A8K0CGZ4</accession>
<keyword evidence="12" id="KW-1185">Reference proteome</keyword>